<feature type="domain" description="Methyltransferase type 11" evidence="1">
    <location>
        <begin position="56"/>
        <end position="151"/>
    </location>
</feature>
<reference evidence="2 3" key="1">
    <citation type="submission" date="2019-02" db="EMBL/GenBank/DDBJ databases">
        <title>Deep-cultivation of Planctomycetes and their phenomic and genomic characterization uncovers novel biology.</title>
        <authorList>
            <person name="Wiegand S."/>
            <person name="Jogler M."/>
            <person name="Boedeker C."/>
            <person name="Pinto D."/>
            <person name="Vollmers J."/>
            <person name="Rivas-Marin E."/>
            <person name="Kohn T."/>
            <person name="Peeters S.H."/>
            <person name="Heuer A."/>
            <person name="Rast P."/>
            <person name="Oberbeckmann S."/>
            <person name="Bunk B."/>
            <person name="Jeske O."/>
            <person name="Meyerdierks A."/>
            <person name="Storesund J.E."/>
            <person name="Kallscheuer N."/>
            <person name="Luecker S."/>
            <person name="Lage O.M."/>
            <person name="Pohl T."/>
            <person name="Merkel B.J."/>
            <person name="Hornburger P."/>
            <person name="Mueller R.-W."/>
            <person name="Bruemmer F."/>
            <person name="Labrenz M."/>
            <person name="Spormann A.M."/>
            <person name="Op Den Camp H."/>
            <person name="Overmann J."/>
            <person name="Amann R."/>
            <person name="Jetten M.S.M."/>
            <person name="Mascher T."/>
            <person name="Medema M.H."/>
            <person name="Devos D.P."/>
            <person name="Kaster A.-K."/>
            <person name="Ovreas L."/>
            <person name="Rohde M."/>
            <person name="Galperin M.Y."/>
            <person name="Jogler C."/>
        </authorList>
    </citation>
    <scope>NUCLEOTIDE SEQUENCE [LARGE SCALE GENOMIC DNA]</scope>
    <source>
        <strain evidence="2 3">Q31b</strain>
    </source>
</reference>
<name>A0A5C6DJ88_9BACT</name>
<dbReference type="Proteomes" id="UP000315471">
    <property type="component" value="Unassembled WGS sequence"/>
</dbReference>
<dbReference type="InterPro" id="IPR029063">
    <property type="entry name" value="SAM-dependent_MTases_sf"/>
</dbReference>
<proteinExistence type="predicted"/>
<evidence type="ECO:0000313" key="2">
    <source>
        <dbReference type="EMBL" id="TWU36662.1"/>
    </source>
</evidence>
<sequence length="285" mass="31222">MKYNETLRRNRQAYDSMATANHPLCRTATDAELADPMAIIDSSGWLGSSIAGQRVLCLAAGGGRHSALYAAAGAYVTVVDLSPAMLELDRQVARERNFDIRVAEASMDNLSLFEPAEFDLVVQPVSSCYLPNVQIIYEQVARVLRTNGVYISQHKNPVSLQSSVDIIEIGGGSSSHCHYGIRHAYYRDSPIPPPSSRSPVAARLREPGSIEYLHRYEQLVGGLCRSGFVIEDLVEPVHAEQDAAIGSFAHRAKFVAPYLRIKARRTNSLTTSSDASSCNKLWVPS</sequence>
<dbReference type="Pfam" id="PF08241">
    <property type="entry name" value="Methyltransf_11"/>
    <property type="match status" value="1"/>
</dbReference>
<keyword evidence="2" id="KW-0830">Ubiquinone</keyword>
<organism evidence="2 3">
    <name type="scientific">Novipirellula aureliae</name>
    <dbReference type="NCBI Taxonomy" id="2527966"/>
    <lineage>
        <taxon>Bacteria</taxon>
        <taxon>Pseudomonadati</taxon>
        <taxon>Planctomycetota</taxon>
        <taxon>Planctomycetia</taxon>
        <taxon>Pirellulales</taxon>
        <taxon>Pirellulaceae</taxon>
        <taxon>Novipirellula</taxon>
    </lineage>
</organism>
<dbReference type="SUPFAM" id="SSF53335">
    <property type="entry name" value="S-adenosyl-L-methionine-dependent methyltransferases"/>
    <property type="match status" value="1"/>
</dbReference>
<evidence type="ECO:0000259" key="1">
    <source>
        <dbReference type="Pfam" id="PF08241"/>
    </source>
</evidence>
<keyword evidence="3" id="KW-1185">Reference proteome</keyword>
<dbReference type="AlphaFoldDB" id="A0A5C6DJ88"/>
<protein>
    <submittedName>
        <fullName evidence="2">Bifunctional 3-demethylubiquinone-9 3-methyltransferase/ 2-octaprenyl-6-hydroxy phenol methylase</fullName>
    </submittedName>
</protein>
<dbReference type="GO" id="GO:0032259">
    <property type="term" value="P:methylation"/>
    <property type="evidence" value="ECO:0007669"/>
    <property type="project" value="UniProtKB-KW"/>
</dbReference>
<dbReference type="InterPro" id="IPR013216">
    <property type="entry name" value="Methyltransf_11"/>
</dbReference>
<accession>A0A5C6DJ88</accession>
<dbReference type="EMBL" id="SJPY01000008">
    <property type="protein sequence ID" value="TWU36662.1"/>
    <property type="molecule type" value="Genomic_DNA"/>
</dbReference>
<keyword evidence="2" id="KW-0489">Methyltransferase</keyword>
<evidence type="ECO:0000313" key="3">
    <source>
        <dbReference type="Proteomes" id="UP000315471"/>
    </source>
</evidence>
<dbReference type="CDD" id="cd02440">
    <property type="entry name" value="AdoMet_MTases"/>
    <property type="match status" value="1"/>
</dbReference>
<gene>
    <name evidence="2" type="ORF">Q31b_49440</name>
</gene>
<dbReference type="GO" id="GO:0008757">
    <property type="term" value="F:S-adenosylmethionine-dependent methyltransferase activity"/>
    <property type="evidence" value="ECO:0007669"/>
    <property type="project" value="InterPro"/>
</dbReference>
<dbReference type="RefSeq" id="WP_231617790.1">
    <property type="nucleotide sequence ID" value="NZ_SJPY01000008.1"/>
</dbReference>
<keyword evidence="2" id="KW-0808">Transferase</keyword>
<dbReference type="Gene3D" id="3.40.50.150">
    <property type="entry name" value="Vaccinia Virus protein VP39"/>
    <property type="match status" value="1"/>
</dbReference>
<comment type="caution">
    <text evidence="2">The sequence shown here is derived from an EMBL/GenBank/DDBJ whole genome shotgun (WGS) entry which is preliminary data.</text>
</comment>